<name>A0A6C0AHW9_9ZZZZ</name>
<reference evidence="1" key="1">
    <citation type="journal article" date="2020" name="Nature">
        <title>Giant virus diversity and host interactions through global metagenomics.</title>
        <authorList>
            <person name="Schulz F."/>
            <person name="Roux S."/>
            <person name="Paez-Espino D."/>
            <person name="Jungbluth S."/>
            <person name="Walsh D.A."/>
            <person name="Denef V.J."/>
            <person name="McMahon K.D."/>
            <person name="Konstantinidis K.T."/>
            <person name="Eloe-Fadrosh E.A."/>
            <person name="Kyrpides N.C."/>
            <person name="Woyke T."/>
        </authorList>
    </citation>
    <scope>NUCLEOTIDE SEQUENCE</scope>
    <source>
        <strain evidence="1">GVMAG-S-1035237-23</strain>
    </source>
</reference>
<accession>A0A6C0AHW9</accession>
<organism evidence="1">
    <name type="scientific">viral metagenome</name>
    <dbReference type="NCBI Taxonomy" id="1070528"/>
    <lineage>
        <taxon>unclassified sequences</taxon>
        <taxon>metagenomes</taxon>
        <taxon>organismal metagenomes</taxon>
    </lineage>
</organism>
<protein>
    <submittedName>
        <fullName evidence="1">Uncharacterized protein</fullName>
    </submittedName>
</protein>
<proteinExistence type="predicted"/>
<dbReference type="EMBL" id="MN740642">
    <property type="protein sequence ID" value="QHS79407.1"/>
    <property type="molecule type" value="Genomic_DNA"/>
</dbReference>
<evidence type="ECO:0000313" key="1">
    <source>
        <dbReference type="EMBL" id="QHS79407.1"/>
    </source>
</evidence>
<sequence>MVWVYDYPLSKDERKIQLFLEEQFGKRRPVEKIVRLMSLYRYLRTHTFRSAHDIQTSFFMDKKHQTPIFNEDTAQTVYRSLHHRGGSSEYAYANELIKLSGEYVKSHDPTPISWIAEKLFQLLVLPANIAKTVIGSETFDLSADSLHALIETGVSGVNGVAADAGGPIGLAAVGMFTAIAAGVGASLALAQGDVAQSIVHIVNFIPGIGPALIKALNKLEHIGKNIDSHREKFGKIPFVGPYLRDMVPDLKKKGGKQFSTRRHKVTKCPTTRRNKFARH</sequence>
<dbReference type="AlphaFoldDB" id="A0A6C0AHW9"/>